<evidence type="ECO:0000313" key="2">
    <source>
        <dbReference type="EMBL" id="TMP33472.1"/>
    </source>
</evidence>
<evidence type="ECO:0000313" key="3">
    <source>
        <dbReference type="Proteomes" id="UP000306719"/>
    </source>
</evidence>
<evidence type="ECO:0000259" key="1">
    <source>
        <dbReference type="PROSITE" id="PS51186"/>
    </source>
</evidence>
<organism evidence="2 3">
    <name type="scientific">Pseudoalteromonas rubra</name>
    <dbReference type="NCBI Taxonomy" id="43658"/>
    <lineage>
        <taxon>Bacteria</taxon>
        <taxon>Pseudomonadati</taxon>
        <taxon>Pseudomonadota</taxon>
        <taxon>Gammaproteobacteria</taxon>
        <taxon>Alteromonadales</taxon>
        <taxon>Pseudoalteromonadaceae</taxon>
        <taxon>Pseudoalteromonas</taxon>
    </lineage>
</organism>
<dbReference type="EMBL" id="PNCJ01000038">
    <property type="protein sequence ID" value="TMP33472.1"/>
    <property type="molecule type" value="Genomic_DNA"/>
</dbReference>
<dbReference type="PROSITE" id="PS51186">
    <property type="entry name" value="GNAT"/>
    <property type="match status" value="1"/>
</dbReference>
<feature type="domain" description="N-acetyltransferase" evidence="1">
    <location>
        <begin position="10"/>
        <end position="175"/>
    </location>
</feature>
<reference evidence="3" key="2">
    <citation type="submission" date="2019-06" db="EMBL/GenBank/DDBJ databases">
        <title>Co-occurence of chitin degradation, pigmentation and bioactivity in marine Pseudoalteromonas.</title>
        <authorList>
            <person name="Sonnenschein E.C."/>
            <person name="Bech P.K."/>
        </authorList>
    </citation>
    <scope>NUCLEOTIDE SEQUENCE [LARGE SCALE GENOMIC DNA]</scope>
    <source>
        <strain evidence="3">S2599</strain>
    </source>
</reference>
<dbReference type="SUPFAM" id="SSF55729">
    <property type="entry name" value="Acyl-CoA N-acyltransferases (Nat)"/>
    <property type="match status" value="1"/>
</dbReference>
<protein>
    <submittedName>
        <fullName evidence="2">N-acetyltransferase</fullName>
    </submittedName>
</protein>
<sequence>MDILCADDKLLLRPFEEPDLKEFVRYRADPEVARFQSWDENYTLKDASALFQAMDYYRFTEPGLWFQIAIVRRMSQELLGDLALHFLPQQQVEIGFTLAPESQRKGVARHALRLLLPHLFSKYDIHRVSALIDTRNLPAQKLLEALYFRREAHYVKSLHFKGSWVDEYSYALLREEFHLLSAARQAIVPQP</sequence>
<name>A0A5S3WUR0_9GAMM</name>
<dbReference type="InterPro" id="IPR016181">
    <property type="entry name" value="Acyl_CoA_acyltransferase"/>
</dbReference>
<keyword evidence="2" id="KW-0808">Transferase</keyword>
<dbReference type="Gene3D" id="3.40.630.30">
    <property type="match status" value="1"/>
</dbReference>
<reference evidence="2 3" key="1">
    <citation type="submission" date="2018-01" db="EMBL/GenBank/DDBJ databases">
        <authorList>
            <person name="Paulsen S."/>
            <person name="Gram L.K."/>
        </authorList>
    </citation>
    <scope>NUCLEOTIDE SEQUENCE [LARGE SCALE GENOMIC DNA]</scope>
    <source>
        <strain evidence="2 3">S2599</strain>
    </source>
</reference>
<dbReference type="RefSeq" id="WP_138546425.1">
    <property type="nucleotide sequence ID" value="NZ_PNCJ01000038.1"/>
</dbReference>
<dbReference type="OrthoDB" id="9801656at2"/>
<comment type="caution">
    <text evidence="2">The sequence shown here is derived from an EMBL/GenBank/DDBJ whole genome shotgun (WGS) entry which is preliminary data.</text>
</comment>
<proteinExistence type="predicted"/>
<gene>
    <name evidence="2" type="ORF">CWB98_20125</name>
</gene>
<dbReference type="PANTHER" id="PTHR43792">
    <property type="entry name" value="GNAT FAMILY, PUTATIVE (AFU_ORTHOLOGUE AFUA_3G00765)-RELATED-RELATED"/>
    <property type="match status" value="1"/>
</dbReference>
<dbReference type="GO" id="GO:0016747">
    <property type="term" value="F:acyltransferase activity, transferring groups other than amino-acyl groups"/>
    <property type="evidence" value="ECO:0007669"/>
    <property type="project" value="InterPro"/>
</dbReference>
<dbReference type="AlphaFoldDB" id="A0A5S3WUR0"/>
<dbReference type="PANTHER" id="PTHR43792:SF1">
    <property type="entry name" value="N-ACETYLTRANSFERASE DOMAIN-CONTAINING PROTEIN"/>
    <property type="match status" value="1"/>
</dbReference>
<dbReference type="InterPro" id="IPR000182">
    <property type="entry name" value="GNAT_dom"/>
</dbReference>
<dbReference type="InterPro" id="IPR051531">
    <property type="entry name" value="N-acetyltransferase"/>
</dbReference>
<dbReference type="Proteomes" id="UP000306719">
    <property type="component" value="Unassembled WGS sequence"/>
</dbReference>
<accession>A0A5S3WUR0</accession>
<dbReference type="Pfam" id="PF13302">
    <property type="entry name" value="Acetyltransf_3"/>
    <property type="match status" value="1"/>
</dbReference>